<dbReference type="InterPro" id="IPR011650">
    <property type="entry name" value="Peptidase_M20_dimer"/>
</dbReference>
<proteinExistence type="predicted"/>
<keyword evidence="1" id="KW-0378">Hydrolase</keyword>
<sequence length="486" mass="53580">MCEIKNLEPKIVWKNFHALTQVPRPSGHLAKVQAFLLDWAAEHHIEAFKDGGENIIFKKPATPGMENRKKVVLQAHMDMVPQKLAISEHDFENDPIQTYIDGDWVRAKGTTLGADDGIGVAAIMAVFEDETLEHGPLEALITADEETCMYGVNHLADNVISGDILLNIDNETMGEFVVGSAGGVNITAALQYKEVETDVEDIAVKVSLGALRGGHSGLEIKDERANANKLMARFVKQAIADDDARLASWNGGNMRNAIPRECEVILTLPKENLEDLQDLVAYCERLFQAEYEGVETAIVMAVEEVALPKYEVPEEIQDNLISALLACHNGVLRFIPSIPHIVETSSNLAIVKIGGGNAEFLILARSSNEGMMEYITTMLESCFGMAGMKVTTDGHYGAWQPNFNAQITKVMSDVYEKIFGEHPVVQVVHAGLECSLIGQVYPNMELISFGPTLRSPHTPDERCNIPSVAQFWIFLRTLLQEIPVKE</sequence>
<evidence type="ECO:0000313" key="3">
    <source>
        <dbReference type="EMBL" id="MDM8146067.1"/>
    </source>
</evidence>
<dbReference type="Pfam" id="PF07687">
    <property type="entry name" value="M20_dimer"/>
    <property type="match status" value="1"/>
</dbReference>
<dbReference type="PANTHER" id="PTHR43501">
    <property type="entry name" value="CYTOSOL NON-SPECIFIC DIPEPTIDASE"/>
    <property type="match status" value="1"/>
</dbReference>
<feature type="domain" description="Peptidase M20 dimerisation" evidence="2">
    <location>
        <begin position="213"/>
        <end position="292"/>
    </location>
</feature>
<evidence type="ECO:0000313" key="4">
    <source>
        <dbReference type="Proteomes" id="UP001228403"/>
    </source>
</evidence>
<accession>A0ABT7U6B3</accession>
<reference evidence="4" key="1">
    <citation type="submission" date="2023-07" db="EMBL/GenBank/DDBJ databases">
        <title>Identification and characterization of horizontal gene transfer across gut microbiota members of farm animals based on homology search.</title>
        <authorList>
            <person name="Schwarzerova J."/>
            <person name="Nykrynova M."/>
            <person name="Jureckova K."/>
            <person name="Cejkova D."/>
            <person name="Rychlik I."/>
        </authorList>
    </citation>
    <scope>NUCLEOTIDE SEQUENCE [LARGE SCALE GENOMIC DNA]</scope>
    <source>
        <strain evidence="4">ET4</strain>
    </source>
</reference>
<gene>
    <name evidence="3" type="ORF">QUW02_09075</name>
</gene>
<dbReference type="Pfam" id="PF01546">
    <property type="entry name" value="Peptidase_M20"/>
    <property type="match status" value="1"/>
</dbReference>
<organism evidence="3 4">
    <name type="scientific">Bacteroides eggerthii</name>
    <dbReference type="NCBI Taxonomy" id="28111"/>
    <lineage>
        <taxon>Bacteria</taxon>
        <taxon>Pseudomonadati</taxon>
        <taxon>Bacteroidota</taxon>
        <taxon>Bacteroidia</taxon>
        <taxon>Bacteroidales</taxon>
        <taxon>Bacteroidaceae</taxon>
        <taxon>Bacteroides</taxon>
    </lineage>
</organism>
<evidence type="ECO:0000256" key="1">
    <source>
        <dbReference type="ARBA" id="ARBA00022801"/>
    </source>
</evidence>
<keyword evidence="4" id="KW-1185">Reference proteome</keyword>
<dbReference type="NCBIfam" id="TIGR01893">
    <property type="entry name" value="aa-his-dipept"/>
    <property type="match status" value="1"/>
</dbReference>
<protein>
    <submittedName>
        <fullName evidence="3">Aminoacyl-histidine dipeptidase</fullName>
    </submittedName>
</protein>
<dbReference type="EMBL" id="JAUDCF010000021">
    <property type="protein sequence ID" value="MDM8146067.1"/>
    <property type="molecule type" value="Genomic_DNA"/>
</dbReference>
<comment type="caution">
    <text evidence="3">The sequence shown here is derived from an EMBL/GenBank/DDBJ whole genome shotgun (WGS) entry which is preliminary data.</text>
</comment>
<dbReference type="InterPro" id="IPR001160">
    <property type="entry name" value="Peptidase_M20C"/>
</dbReference>
<dbReference type="SUPFAM" id="SSF53187">
    <property type="entry name" value="Zn-dependent exopeptidases"/>
    <property type="match status" value="1"/>
</dbReference>
<name>A0ABT7U6B3_9BACE</name>
<dbReference type="PIRSF" id="PIRSF016599">
    <property type="entry name" value="Xaa-His_dipept"/>
    <property type="match status" value="1"/>
</dbReference>
<dbReference type="InterPro" id="IPR002933">
    <property type="entry name" value="Peptidase_M20"/>
</dbReference>
<evidence type="ECO:0000259" key="2">
    <source>
        <dbReference type="Pfam" id="PF07687"/>
    </source>
</evidence>
<dbReference type="PANTHER" id="PTHR43501:SF1">
    <property type="entry name" value="CYTOSOL NON-SPECIFIC DIPEPTIDASE"/>
    <property type="match status" value="1"/>
</dbReference>
<dbReference type="Proteomes" id="UP001228403">
    <property type="component" value="Unassembled WGS sequence"/>
</dbReference>
<dbReference type="CDD" id="cd03890">
    <property type="entry name" value="M20_pepD"/>
    <property type="match status" value="1"/>
</dbReference>
<dbReference type="PRINTS" id="PR00934">
    <property type="entry name" value="XHISDIPTASE"/>
</dbReference>
<dbReference type="Gene3D" id="3.40.630.10">
    <property type="entry name" value="Zn peptidases"/>
    <property type="match status" value="2"/>
</dbReference>